<evidence type="ECO:0000256" key="5">
    <source>
        <dbReference type="ARBA" id="ARBA00014184"/>
    </source>
</evidence>
<dbReference type="GO" id="GO:0005634">
    <property type="term" value="C:nucleus"/>
    <property type="evidence" value="ECO:0007669"/>
    <property type="project" value="UniProtKB-SubCell"/>
</dbReference>
<evidence type="ECO:0000256" key="2">
    <source>
        <dbReference type="ARBA" id="ARBA00004123"/>
    </source>
</evidence>
<evidence type="ECO:0000256" key="6">
    <source>
        <dbReference type="ARBA" id="ARBA00022701"/>
    </source>
</evidence>
<dbReference type="Proteomes" id="UP000308267">
    <property type="component" value="Unassembled WGS sequence"/>
</dbReference>
<evidence type="ECO:0000256" key="8">
    <source>
        <dbReference type="ARBA" id="ARBA00022794"/>
    </source>
</evidence>
<keyword evidence="18" id="KW-1185">Reference proteome</keyword>
<feature type="compositionally biased region" description="Basic and acidic residues" evidence="15">
    <location>
        <begin position="350"/>
        <end position="366"/>
    </location>
</feature>
<evidence type="ECO:0000313" key="17">
    <source>
        <dbReference type="EMBL" id="TGZ56433.1"/>
    </source>
</evidence>
<dbReference type="GO" id="GO:0005814">
    <property type="term" value="C:centriole"/>
    <property type="evidence" value="ECO:0007669"/>
    <property type="project" value="UniProtKB-SubCell"/>
</dbReference>
<comment type="function">
    <text evidence="13">Acts as a positive regulator of hedgehog signaling and regulates ciliary function.</text>
</comment>
<evidence type="ECO:0000256" key="10">
    <source>
        <dbReference type="ARBA" id="ARBA00023242"/>
    </source>
</evidence>
<dbReference type="GO" id="GO:0005525">
    <property type="term" value="F:GTP binding"/>
    <property type="evidence" value="ECO:0007669"/>
    <property type="project" value="UniProtKB-UniRule"/>
</dbReference>
<dbReference type="InterPro" id="IPR000217">
    <property type="entry name" value="Tubulin"/>
</dbReference>
<dbReference type="GO" id="GO:0005874">
    <property type="term" value="C:microtubule"/>
    <property type="evidence" value="ECO:0007669"/>
    <property type="project" value="UniProtKB-KW"/>
</dbReference>
<feature type="region of interest" description="Disordered" evidence="15">
    <location>
        <begin position="346"/>
        <end position="372"/>
    </location>
</feature>
<dbReference type="OrthoDB" id="2588702at2759"/>
<dbReference type="PRINTS" id="PR01224">
    <property type="entry name" value="DELTATUBULIN"/>
</dbReference>
<evidence type="ECO:0000256" key="9">
    <source>
        <dbReference type="ARBA" id="ARBA00023134"/>
    </source>
</evidence>
<accession>A0A4S2L191</accession>
<name>A0A4S2L191_OPIFE</name>
<comment type="subcellular location">
    <subcellularLocation>
        <location evidence="3">Cell projection</location>
        <location evidence="3">Cilium</location>
    </subcellularLocation>
    <subcellularLocation>
        <location evidence="1">Cytoplasm</location>
        <location evidence="1">Cytoskeleton</location>
        <location evidence="1">Microtubule organizing center</location>
        <location evidence="1">Centrosome</location>
        <location evidence="1">Centriole</location>
    </subcellularLocation>
    <subcellularLocation>
        <location evidence="2">Nucleus</location>
    </subcellularLocation>
</comment>
<dbReference type="InterPro" id="IPR036525">
    <property type="entry name" value="Tubulin/FtsZ_GTPase_sf"/>
</dbReference>
<dbReference type="SUPFAM" id="SSF55307">
    <property type="entry name" value="Tubulin C-terminal domain-like"/>
    <property type="match status" value="1"/>
</dbReference>
<dbReference type="GO" id="GO:0007017">
    <property type="term" value="P:microtubule-based process"/>
    <property type="evidence" value="ECO:0007669"/>
    <property type="project" value="InterPro"/>
</dbReference>
<dbReference type="SUPFAM" id="SSF52490">
    <property type="entry name" value="Tubulin nucleotide-binding domain-like"/>
    <property type="match status" value="1"/>
</dbReference>
<comment type="caution">
    <text evidence="17">The sequence shown here is derived from an EMBL/GenBank/DDBJ whole genome shotgun (WGS) entry which is preliminary data.</text>
</comment>
<keyword evidence="10" id="KW-0539">Nucleus</keyword>
<dbReference type="Gene3D" id="3.40.50.1440">
    <property type="entry name" value="Tubulin/FtsZ, GTPase domain"/>
    <property type="match status" value="1"/>
</dbReference>
<dbReference type="PRINTS" id="PR01161">
    <property type="entry name" value="TUBULIN"/>
</dbReference>
<keyword evidence="11" id="KW-0966">Cell projection</keyword>
<evidence type="ECO:0000256" key="7">
    <source>
        <dbReference type="ARBA" id="ARBA00022741"/>
    </source>
</evidence>
<sequence length="467" mass="52596">MSIVYLGVGQCGTQLLSSFLTQNLNDRRASSYLLDDTNQFRGLLVDAEPKPINRILENSCLKLHLRRNNLLCGRTGCGSNWAFGYFGHVEQGRLNKEAVEAVRRECEKLDYCIGLCLVHSLAGGTGSGLGLRLVEDAVEELDLCLRLTFSVTPHRYGDAPLQSYNSLLTLGRLTQLCESVVLLQNDWLLTQLNCRLPRNWAASSRPPTDPSAMAQMGITVDEMNRLAADQMMNLLAPCDELARDGDSVQADGVRSVHAEPLALNHSLTALSEARFIRVISERARSLNSEKSSCTDWDHMQHLLPTKLRCCPIDATWNLEKPGQRTGCRPLGTLTALLVYRGRLTGLTNPRTRDSDDGRTKERERTGRPTSSSLQRLHDYMRPVRWNPSPFDHWYESRPTAVENSVTLAFNSCCITEDLNCLLYRAQIRRNAKAYLHWYEKFGCTQDTFDAAVEQLRDVVRGYEDLAR</sequence>
<dbReference type="GO" id="GO:0030030">
    <property type="term" value="P:cell projection organization"/>
    <property type="evidence" value="ECO:0007669"/>
    <property type="project" value="UniProtKB-KW"/>
</dbReference>
<evidence type="ECO:0000256" key="13">
    <source>
        <dbReference type="ARBA" id="ARBA00046149"/>
    </source>
</evidence>
<evidence type="ECO:0000256" key="1">
    <source>
        <dbReference type="ARBA" id="ARBA00004114"/>
    </source>
</evidence>
<reference evidence="17 18" key="1">
    <citation type="journal article" date="2019" name="BMC Genomics">
        <title>New insights from Opisthorchis felineus genome: update on genomics of the epidemiologically important liver flukes.</title>
        <authorList>
            <person name="Ershov N.I."/>
            <person name="Mordvinov V.A."/>
            <person name="Prokhortchouk E.B."/>
            <person name="Pakharukova M.Y."/>
            <person name="Gunbin K.V."/>
            <person name="Ustyantsev K."/>
            <person name="Genaev M.A."/>
            <person name="Blinov A.G."/>
            <person name="Mazur A."/>
            <person name="Boulygina E."/>
            <person name="Tsygankova S."/>
            <person name="Khrameeva E."/>
            <person name="Chekanov N."/>
            <person name="Fan G."/>
            <person name="Xiao A."/>
            <person name="Zhang H."/>
            <person name="Xu X."/>
            <person name="Yang H."/>
            <person name="Solovyev V."/>
            <person name="Lee S.M."/>
            <person name="Liu X."/>
            <person name="Afonnikov D.A."/>
            <person name="Skryabin K.G."/>
        </authorList>
    </citation>
    <scope>NUCLEOTIDE SEQUENCE [LARGE SCALE GENOMIC DNA]</scope>
    <source>
        <strain evidence="17">AK-0245</strain>
        <tissue evidence="17">Whole organism</tissue>
    </source>
</reference>
<dbReference type="InterPro" id="IPR008280">
    <property type="entry name" value="Tub_FtsZ_C"/>
</dbReference>
<dbReference type="GO" id="GO:0005200">
    <property type="term" value="F:structural constituent of cytoskeleton"/>
    <property type="evidence" value="ECO:0007669"/>
    <property type="project" value="InterPro"/>
</dbReference>
<dbReference type="PANTHER" id="PTHR11588">
    <property type="entry name" value="TUBULIN"/>
    <property type="match status" value="1"/>
</dbReference>
<dbReference type="AlphaFoldDB" id="A0A4S2L191"/>
<dbReference type="Pfam" id="PF00091">
    <property type="entry name" value="Tubulin"/>
    <property type="match status" value="1"/>
</dbReference>
<protein>
    <recommendedName>
        <fullName evidence="5">Tubulin delta chain</fullName>
    </recommendedName>
    <alternativeName>
        <fullName evidence="12">Delta-tubulin</fullName>
    </alternativeName>
</protein>
<keyword evidence="9 14" id="KW-0342">GTP-binding</keyword>
<evidence type="ECO:0000256" key="11">
    <source>
        <dbReference type="ARBA" id="ARBA00023273"/>
    </source>
</evidence>
<evidence type="ECO:0000256" key="4">
    <source>
        <dbReference type="ARBA" id="ARBA00009636"/>
    </source>
</evidence>
<dbReference type="SMART" id="SM00864">
    <property type="entry name" value="Tubulin"/>
    <property type="match status" value="1"/>
</dbReference>
<gene>
    <name evidence="17" type="ORF">CRM22_010157</name>
</gene>
<keyword evidence="6 14" id="KW-0493">Microtubule</keyword>
<evidence type="ECO:0000256" key="12">
    <source>
        <dbReference type="ARBA" id="ARBA00030594"/>
    </source>
</evidence>
<comment type="similarity">
    <text evidence="4 14">Belongs to the tubulin family.</text>
</comment>
<evidence type="ECO:0000256" key="14">
    <source>
        <dbReference type="RuleBase" id="RU000352"/>
    </source>
</evidence>
<evidence type="ECO:0000256" key="3">
    <source>
        <dbReference type="ARBA" id="ARBA00004138"/>
    </source>
</evidence>
<dbReference type="GO" id="GO:0005929">
    <property type="term" value="C:cilium"/>
    <property type="evidence" value="ECO:0007669"/>
    <property type="project" value="UniProtKB-SubCell"/>
</dbReference>
<evidence type="ECO:0000256" key="15">
    <source>
        <dbReference type="SAM" id="MobiDB-lite"/>
    </source>
</evidence>
<dbReference type="EMBL" id="SJOL01009659">
    <property type="protein sequence ID" value="TGZ56433.1"/>
    <property type="molecule type" value="Genomic_DNA"/>
</dbReference>
<dbReference type="InterPro" id="IPR003008">
    <property type="entry name" value="Tubulin_FtsZ_GTPase"/>
</dbReference>
<dbReference type="InterPro" id="IPR002967">
    <property type="entry name" value="Delta_tubulin"/>
</dbReference>
<dbReference type="InterPro" id="IPR017975">
    <property type="entry name" value="Tubulin_CS"/>
</dbReference>
<keyword evidence="7 14" id="KW-0547">Nucleotide-binding</keyword>
<feature type="domain" description="Tubulin/FtsZ GTPase" evidence="16">
    <location>
        <begin position="2"/>
        <end position="245"/>
    </location>
</feature>
<evidence type="ECO:0000259" key="16">
    <source>
        <dbReference type="SMART" id="SM00864"/>
    </source>
</evidence>
<dbReference type="STRING" id="147828.A0A4S2L191"/>
<organism evidence="17 18">
    <name type="scientific">Opisthorchis felineus</name>
    <dbReference type="NCBI Taxonomy" id="147828"/>
    <lineage>
        <taxon>Eukaryota</taxon>
        <taxon>Metazoa</taxon>
        <taxon>Spiralia</taxon>
        <taxon>Lophotrochozoa</taxon>
        <taxon>Platyhelminthes</taxon>
        <taxon>Trematoda</taxon>
        <taxon>Digenea</taxon>
        <taxon>Opisthorchiida</taxon>
        <taxon>Opisthorchiata</taxon>
        <taxon>Opisthorchiidae</taxon>
        <taxon>Opisthorchis</taxon>
    </lineage>
</organism>
<proteinExistence type="inferred from homology"/>
<dbReference type="PROSITE" id="PS00227">
    <property type="entry name" value="TUBULIN"/>
    <property type="match status" value="1"/>
</dbReference>
<keyword evidence="8" id="KW-0970">Cilium biogenesis/degradation</keyword>
<evidence type="ECO:0000313" key="18">
    <source>
        <dbReference type="Proteomes" id="UP000308267"/>
    </source>
</evidence>